<dbReference type="PANTHER" id="PTHR22840">
    <property type="entry name" value="WD REPEAT-CONTAINING PROTEIN 36"/>
    <property type="match status" value="1"/>
</dbReference>
<dbReference type="PROSITE" id="PS50082">
    <property type="entry name" value="WD_REPEATS_2"/>
    <property type="match status" value="1"/>
</dbReference>
<feature type="domain" description="WDR36/Utp21 C-terminal" evidence="5">
    <location>
        <begin position="267"/>
        <end position="296"/>
    </location>
</feature>
<dbReference type="GO" id="GO:0006364">
    <property type="term" value="P:rRNA processing"/>
    <property type="evidence" value="ECO:0007669"/>
    <property type="project" value="InterPro"/>
</dbReference>
<name>A0A699ZI60_HAELA</name>
<dbReference type="Proteomes" id="UP000485058">
    <property type="component" value="Unassembled WGS sequence"/>
</dbReference>
<feature type="compositionally biased region" description="Gly residues" evidence="4">
    <location>
        <begin position="163"/>
        <end position="174"/>
    </location>
</feature>
<keyword evidence="1 3" id="KW-0853">WD repeat</keyword>
<evidence type="ECO:0000256" key="3">
    <source>
        <dbReference type="PROSITE-ProRule" id="PRU00221"/>
    </source>
</evidence>
<dbReference type="InterPro" id="IPR015943">
    <property type="entry name" value="WD40/YVTN_repeat-like_dom_sf"/>
</dbReference>
<feature type="repeat" description="WD" evidence="3">
    <location>
        <begin position="64"/>
        <end position="105"/>
    </location>
</feature>
<dbReference type="SUPFAM" id="SSF50978">
    <property type="entry name" value="WD40 repeat-like"/>
    <property type="match status" value="1"/>
</dbReference>
<sequence>MGAGPDVRRPHTAGHQLHFDSANEGNEGRQGAVSNPLVSSVLYLTDAVGGPTLVTPQRFMQTRMAQHGDRVTALQISSDSRWLISASLDGCLRVWDIAASHCLQALRLGAPITAFSLSPALDMLATCHINSDVPVDLALPSLAGGSQASSTKGVDLRASDKGQGSGGPQAGAGSGVRIAGQARAEGDRGPGGPRVADEGAEEGLCGEQQQQGEVRSSDEDEGYADVSPSMPAASSEVEGLGVEGEVAGDEEAGQKLDVRGSGAPQPLAPSMVTLSLLPRAQWQSLVQLEEIKARNK</sequence>
<dbReference type="InterPro" id="IPR007319">
    <property type="entry name" value="WDR36/Utp21_C"/>
</dbReference>
<feature type="region of interest" description="Disordered" evidence="4">
    <location>
        <begin position="144"/>
        <end position="268"/>
    </location>
</feature>
<feature type="compositionally biased region" description="Low complexity" evidence="4">
    <location>
        <begin position="202"/>
        <end position="213"/>
    </location>
</feature>
<evidence type="ECO:0000256" key="2">
    <source>
        <dbReference type="ARBA" id="ARBA00022737"/>
    </source>
</evidence>
<protein>
    <recommendedName>
        <fullName evidence="5">WDR36/Utp21 C-terminal domain-containing protein</fullName>
    </recommendedName>
</protein>
<keyword evidence="2" id="KW-0677">Repeat</keyword>
<dbReference type="Gene3D" id="2.130.10.10">
    <property type="entry name" value="YVTN repeat-like/Quinoprotein amine dehydrogenase"/>
    <property type="match status" value="1"/>
</dbReference>
<dbReference type="EMBL" id="BLLF01001420">
    <property type="protein sequence ID" value="GFH19189.1"/>
    <property type="molecule type" value="Genomic_DNA"/>
</dbReference>
<evidence type="ECO:0000313" key="7">
    <source>
        <dbReference type="Proteomes" id="UP000485058"/>
    </source>
</evidence>
<dbReference type="Pfam" id="PF04192">
    <property type="entry name" value="Utp21"/>
    <property type="match status" value="1"/>
</dbReference>
<gene>
    <name evidence="6" type="ORF">HaLaN_16096</name>
</gene>
<reference evidence="6 7" key="1">
    <citation type="submission" date="2020-02" db="EMBL/GenBank/DDBJ databases">
        <title>Draft genome sequence of Haematococcus lacustris strain NIES-144.</title>
        <authorList>
            <person name="Morimoto D."/>
            <person name="Nakagawa S."/>
            <person name="Yoshida T."/>
            <person name="Sawayama S."/>
        </authorList>
    </citation>
    <scope>NUCLEOTIDE SEQUENCE [LARGE SCALE GENOMIC DNA]</scope>
    <source>
        <strain evidence="6 7">NIES-144</strain>
    </source>
</reference>
<dbReference type="PANTHER" id="PTHR22840:SF12">
    <property type="entry name" value="WD REPEAT-CONTAINING PROTEIN 36"/>
    <property type="match status" value="1"/>
</dbReference>
<dbReference type="GO" id="GO:0032040">
    <property type="term" value="C:small-subunit processome"/>
    <property type="evidence" value="ECO:0007669"/>
    <property type="project" value="InterPro"/>
</dbReference>
<dbReference type="GO" id="GO:0034388">
    <property type="term" value="C:Pwp2p-containing subcomplex of 90S preribosome"/>
    <property type="evidence" value="ECO:0007669"/>
    <property type="project" value="TreeGrafter"/>
</dbReference>
<feature type="region of interest" description="Disordered" evidence="4">
    <location>
        <begin position="1"/>
        <end position="31"/>
    </location>
</feature>
<comment type="caution">
    <text evidence="6">The sequence shown here is derived from an EMBL/GenBank/DDBJ whole genome shotgun (WGS) entry which is preliminary data.</text>
</comment>
<keyword evidence="7" id="KW-1185">Reference proteome</keyword>
<organism evidence="6 7">
    <name type="scientific">Haematococcus lacustris</name>
    <name type="common">Green alga</name>
    <name type="synonym">Haematococcus pluvialis</name>
    <dbReference type="NCBI Taxonomy" id="44745"/>
    <lineage>
        <taxon>Eukaryota</taxon>
        <taxon>Viridiplantae</taxon>
        <taxon>Chlorophyta</taxon>
        <taxon>core chlorophytes</taxon>
        <taxon>Chlorophyceae</taxon>
        <taxon>CS clade</taxon>
        <taxon>Chlamydomonadales</taxon>
        <taxon>Haematococcaceae</taxon>
        <taxon>Haematococcus</taxon>
    </lineage>
</organism>
<dbReference type="InterPro" id="IPR001680">
    <property type="entry name" value="WD40_rpt"/>
</dbReference>
<dbReference type="Pfam" id="PF00400">
    <property type="entry name" value="WD40"/>
    <property type="match status" value="1"/>
</dbReference>
<evidence type="ECO:0000313" key="6">
    <source>
        <dbReference type="EMBL" id="GFH19189.1"/>
    </source>
</evidence>
<dbReference type="PROSITE" id="PS00678">
    <property type="entry name" value="WD_REPEATS_1"/>
    <property type="match status" value="1"/>
</dbReference>
<proteinExistence type="predicted"/>
<dbReference type="InterPro" id="IPR036322">
    <property type="entry name" value="WD40_repeat_dom_sf"/>
</dbReference>
<evidence type="ECO:0000259" key="5">
    <source>
        <dbReference type="Pfam" id="PF04192"/>
    </source>
</evidence>
<evidence type="ECO:0000256" key="1">
    <source>
        <dbReference type="ARBA" id="ARBA00022574"/>
    </source>
</evidence>
<dbReference type="AlphaFoldDB" id="A0A699ZI60"/>
<dbReference type="SMART" id="SM00320">
    <property type="entry name" value="WD40"/>
    <property type="match status" value="1"/>
</dbReference>
<dbReference type="PROSITE" id="PS50294">
    <property type="entry name" value="WD_REPEATS_REGION"/>
    <property type="match status" value="1"/>
</dbReference>
<dbReference type="InterPro" id="IPR019775">
    <property type="entry name" value="WD40_repeat_CS"/>
</dbReference>
<feature type="compositionally biased region" description="Low complexity" evidence="4">
    <location>
        <begin position="236"/>
        <end position="245"/>
    </location>
</feature>
<accession>A0A699ZI60</accession>
<evidence type="ECO:0000256" key="4">
    <source>
        <dbReference type="SAM" id="MobiDB-lite"/>
    </source>
</evidence>